<evidence type="ECO:0000313" key="2">
    <source>
        <dbReference type="EMBL" id="MDA0167019.1"/>
    </source>
</evidence>
<keyword evidence="3" id="KW-1185">Reference proteome</keyword>
<feature type="domain" description="Mannosylglycerate hydrolase MGH1-like glycoside hydrolase" evidence="1">
    <location>
        <begin position="420"/>
        <end position="553"/>
    </location>
</feature>
<dbReference type="InterPro" id="IPR008928">
    <property type="entry name" value="6-hairpin_glycosidase_sf"/>
</dbReference>
<proteinExistence type="predicted"/>
<accession>A0A9X3N214</accession>
<organism evidence="2 3">
    <name type="scientific">Solirubrobacter ginsenosidimutans</name>
    <dbReference type="NCBI Taxonomy" id="490573"/>
    <lineage>
        <taxon>Bacteria</taxon>
        <taxon>Bacillati</taxon>
        <taxon>Actinomycetota</taxon>
        <taxon>Thermoleophilia</taxon>
        <taxon>Solirubrobacterales</taxon>
        <taxon>Solirubrobacteraceae</taxon>
        <taxon>Solirubrobacter</taxon>
    </lineage>
</organism>
<dbReference type="InterPro" id="IPR012341">
    <property type="entry name" value="6hp_glycosidase-like_sf"/>
</dbReference>
<dbReference type="AlphaFoldDB" id="A0A9X3N214"/>
<comment type="caution">
    <text evidence="2">The sequence shown here is derived from an EMBL/GenBank/DDBJ whole genome shotgun (WGS) entry which is preliminary data.</text>
</comment>
<evidence type="ECO:0000259" key="1">
    <source>
        <dbReference type="Pfam" id="PF22422"/>
    </source>
</evidence>
<dbReference type="Proteomes" id="UP001149140">
    <property type="component" value="Unassembled WGS sequence"/>
</dbReference>
<name>A0A9X3N214_9ACTN</name>
<dbReference type="SUPFAM" id="SSF48208">
    <property type="entry name" value="Six-hairpin glycosidases"/>
    <property type="match status" value="1"/>
</dbReference>
<sequence>MSGSTARTELVGTDLSLETATWNTDDPWAPPRPGFVGRLHLGHETDVIDPVPVSFVVDGVTVAPRVLSHRWDPDFTETVYGLTDSLRVAERKGVRGRVLCADWHFLGSGNVRVIATVPPMLRARVTTISLYAELSADIPVRATRLEPVEAPGVLRFRFALGDGEPVGDLDALPFRDWFARHAPRLHTGSKELAEVYEYRWFVVYRNLRRPFLWFQDHPMPGELFFEGPVSNWFTAPIGLSFPLQLREARWMRSPRGVQDTLNAWTANAGALRSYAADPLTPAIEFAEHHPLDLGAARDAALEYVLGRGRSARIAGGGMDAFPVTVGSWVNGTEYAPDFFAEVGWDHKRSEMFIAPPQLPRAGEPDSRQADVLTRLSRVDTNVWHWAIVKALGGPDLRTDLARLHLHDGVFRSVGTAPVTNVLNFEAALPFLYADFGPRERAALARAIDDWTAPKGLYSTSPDCPAFSTENAFRGYQYPCCWNGPVWNYATSWVLHALGAVASRTKEEPLRARFARAWTQWTASHLTLGYPMVIEHFHPETGRPYRLLPDYFHSAWLDTFFRHVVMEPLVDTGPLLLEGVPWKESEISVERGVTGALG</sequence>
<evidence type="ECO:0000313" key="3">
    <source>
        <dbReference type="Proteomes" id="UP001149140"/>
    </source>
</evidence>
<dbReference type="RefSeq" id="WP_270046271.1">
    <property type="nucleotide sequence ID" value="NZ_JAPDOD010000084.1"/>
</dbReference>
<dbReference type="GO" id="GO:0005975">
    <property type="term" value="P:carbohydrate metabolic process"/>
    <property type="evidence" value="ECO:0007669"/>
    <property type="project" value="InterPro"/>
</dbReference>
<dbReference type="EMBL" id="JAPDOD010000084">
    <property type="protein sequence ID" value="MDA0167019.1"/>
    <property type="molecule type" value="Genomic_DNA"/>
</dbReference>
<reference evidence="2" key="1">
    <citation type="submission" date="2022-10" db="EMBL/GenBank/DDBJ databases">
        <title>The WGS of Solirubrobacter ginsenosidimutans DSM 21036.</title>
        <authorList>
            <person name="Jiang Z."/>
        </authorList>
    </citation>
    <scope>NUCLEOTIDE SEQUENCE</scope>
    <source>
        <strain evidence="2">DSM 21036</strain>
    </source>
</reference>
<dbReference type="Pfam" id="PF22422">
    <property type="entry name" value="MGH1-like_GH"/>
    <property type="match status" value="1"/>
</dbReference>
<protein>
    <recommendedName>
        <fullName evidence="1">Mannosylglycerate hydrolase MGH1-like glycoside hydrolase domain-containing protein</fullName>
    </recommendedName>
</protein>
<dbReference type="Gene3D" id="1.50.10.10">
    <property type="match status" value="1"/>
</dbReference>
<dbReference type="InterPro" id="IPR054491">
    <property type="entry name" value="MGH1-like_GH"/>
</dbReference>
<gene>
    <name evidence="2" type="ORF">OM076_42555</name>
</gene>